<sequence length="77" mass="8790">MLKRSIVVDISCALGGWCHREETKNGMYDIERRRMEVLRARVHELLASHGVSLRFACVCASVIDTRCATRRSCQQLP</sequence>
<evidence type="ECO:0000313" key="2">
    <source>
        <dbReference type="Proteomes" id="UP000327013"/>
    </source>
</evidence>
<protein>
    <submittedName>
        <fullName evidence="1">Uncharacterized protein</fullName>
    </submittedName>
</protein>
<dbReference type="EMBL" id="VIBQ01000096">
    <property type="protein sequence ID" value="KAB8737519.1"/>
    <property type="molecule type" value="Genomic_DNA"/>
</dbReference>
<accession>A0A5N6L432</accession>
<reference evidence="1 2" key="1">
    <citation type="submission" date="2019-06" db="EMBL/GenBank/DDBJ databases">
        <title>A chromosomal-level reference genome of Carpinus fangiana (Coryloideae, Betulaceae).</title>
        <authorList>
            <person name="Yang X."/>
            <person name="Wang Z."/>
            <person name="Zhang L."/>
            <person name="Hao G."/>
            <person name="Liu J."/>
            <person name="Yang Y."/>
        </authorList>
    </citation>
    <scope>NUCLEOTIDE SEQUENCE [LARGE SCALE GENOMIC DNA]</scope>
    <source>
        <strain evidence="1">Cfa_2016G</strain>
        <tissue evidence="1">Leaf</tissue>
    </source>
</reference>
<organism evidence="1 2">
    <name type="scientific">Carpinus fangiana</name>
    <dbReference type="NCBI Taxonomy" id="176857"/>
    <lineage>
        <taxon>Eukaryota</taxon>
        <taxon>Viridiplantae</taxon>
        <taxon>Streptophyta</taxon>
        <taxon>Embryophyta</taxon>
        <taxon>Tracheophyta</taxon>
        <taxon>Spermatophyta</taxon>
        <taxon>Magnoliopsida</taxon>
        <taxon>eudicotyledons</taxon>
        <taxon>Gunneridae</taxon>
        <taxon>Pentapetalae</taxon>
        <taxon>rosids</taxon>
        <taxon>fabids</taxon>
        <taxon>Fagales</taxon>
        <taxon>Betulaceae</taxon>
        <taxon>Carpinus</taxon>
    </lineage>
</organism>
<evidence type="ECO:0000313" key="1">
    <source>
        <dbReference type="EMBL" id="KAB8737519.1"/>
    </source>
</evidence>
<proteinExistence type="predicted"/>
<dbReference type="AlphaFoldDB" id="A0A5N6L432"/>
<comment type="caution">
    <text evidence="1">The sequence shown here is derived from an EMBL/GenBank/DDBJ whole genome shotgun (WGS) entry which is preliminary data.</text>
</comment>
<dbReference type="Proteomes" id="UP000327013">
    <property type="component" value="Unassembled WGS sequence"/>
</dbReference>
<name>A0A5N6L432_9ROSI</name>
<gene>
    <name evidence="1" type="ORF">FH972_026478</name>
</gene>
<keyword evidence="2" id="KW-1185">Reference proteome</keyword>